<dbReference type="SUPFAM" id="SSF54695">
    <property type="entry name" value="POZ domain"/>
    <property type="match status" value="1"/>
</dbReference>
<dbReference type="Pfam" id="PF07707">
    <property type="entry name" value="BACK"/>
    <property type="match status" value="1"/>
</dbReference>
<feature type="domain" description="BTB" evidence="4">
    <location>
        <begin position="47"/>
        <end position="114"/>
    </location>
</feature>
<evidence type="ECO:0000313" key="6">
    <source>
        <dbReference type="Proteomes" id="UP000007819"/>
    </source>
</evidence>
<dbReference type="AlphaFoldDB" id="A0A8R2JM66"/>
<name>A0A8R2JM66_ACYPI</name>
<evidence type="ECO:0000256" key="2">
    <source>
        <dbReference type="ARBA" id="ARBA00022737"/>
    </source>
</evidence>
<dbReference type="Gene3D" id="1.25.40.420">
    <property type="match status" value="1"/>
</dbReference>
<protein>
    <recommendedName>
        <fullName evidence="4">BTB domain-containing protein</fullName>
    </recommendedName>
</protein>
<dbReference type="Gene3D" id="2.120.10.80">
    <property type="entry name" value="Kelch-type beta propeller"/>
    <property type="match status" value="1"/>
</dbReference>
<dbReference type="SUPFAM" id="SSF117281">
    <property type="entry name" value="Kelch motif"/>
    <property type="match status" value="1"/>
</dbReference>
<dbReference type="Pfam" id="PF00651">
    <property type="entry name" value="BTB"/>
    <property type="match status" value="1"/>
</dbReference>
<dbReference type="PANTHER" id="PTHR24412:SF466">
    <property type="entry name" value="RING CANAL KELCH PROTEIN"/>
    <property type="match status" value="1"/>
</dbReference>
<dbReference type="KEGG" id="api:115033012"/>
<dbReference type="PANTHER" id="PTHR24412">
    <property type="entry name" value="KELCH PROTEIN"/>
    <property type="match status" value="1"/>
</dbReference>
<dbReference type="SMART" id="SM00612">
    <property type="entry name" value="Kelch"/>
    <property type="match status" value="1"/>
</dbReference>
<dbReference type="InterPro" id="IPR015915">
    <property type="entry name" value="Kelch-typ_b-propeller"/>
</dbReference>
<evidence type="ECO:0000259" key="4">
    <source>
        <dbReference type="PROSITE" id="PS50097"/>
    </source>
</evidence>
<reference evidence="6" key="1">
    <citation type="submission" date="2010-06" db="EMBL/GenBank/DDBJ databases">
        <authorList>
            <person name="Jiang H."/>
            <person name="Abraham K."/>
            <person name="Ali S."/>
            <person name="Alsbrooks S.L."/>
            <person name="Anim B.N."/>
            <person name="Anosike U.S."/>
            <person name="Attaway T."/>
            <person name="Bandaranaike D.P."/>
            <person name="Battles P.K."/>
            <person name="Bell S.N."/>
            <person name="Bell A.V."/>
            <person name="Beltran B."/>
            <person name="Bickham C."/>
            <person name="Bustamante Y."/>
            <person name="Caleb T."/>
            <person name="Canada A."/>
            <person name="Cardenas V."/>
            <person name="Carter K."/>
            <person name="Chacko J."/>
            <person name="Chandrabose M.N."/>
            <person name="Chavez D."/>
            <person name="Chavez A."/>
            <person name="Chen L."/>
            <person name="Chu H.-S."/>
            <person name="Claassen K.J."/>
            <person name="Cockrell R."/>
            <person name="Collins M."/>
            <person name="Cooper J.A."/>
            <person name="Cree A."/>
            <person name="Curry S.M."/>
            <person name="Da Y."/>
            <person name="Dao M.D."/>
            <person name="Das B."/>
            <person name="Davila M.-L."/>
            <person name="Davy-Carroll L."/>
            <person name="Denson S."/>
            <person name="Dinh H."/>
            <person name="Ebong V.E."/>
            <person name="Edwards J.R."/>
            <person name="Egan A."/>
            <person name="El-Daye J."/>
            <person name="Escobedo L."/>
            <person name="Fernandez S."/>
            <person name="Fernando P.R."/>
            <person name="Flagg N."/>
            <person name="Forbes L.D."/>
            <person name="Fowler R.G."/>
            <person name="Fu Q."/>
            <person name="Gabisi R.A."/>
            <person name="Ganer J."/>
            <person name="Garbino Pronczuk A."/>
            <person name="Garcia R.M."/>
            <person name="Garner T."/>
            <person name="Garrett T.E."/>
            <person name="Gonzalez D.A."/>
            <person name="Hamid H."/>
            <person name="Hawkins E.S."/>
            <person name="Hirani K."/>
            <person name="Hogues M.E."/>
            <person name="Hollins B."/>
            <person name="Hsiao C.-H."/>
            <person name="Jabil R."/>
            <person name="James M.L."/>
            <person name="Jhangiani S.N."/>
            <person name="Johnson B."/>
            <person name="Johnson Q."/>
            <person name="Joshi V."/>
            <person name="Kalu J.B."/>
            <person name="Kam C."/>
            <person name="Kashfia A."/>
            <person name="Keebler J."/>
            <person name="Kisamo H."/>
            <person name="Kovar C.L."/>
            <person name="Lago L.A."/>
            <person name="Lai C.-Y."/>
            <person name="Laidlaw J."/>
            <person name="Lara F."/>
            <person name="Le T.-K."/>
            <person name="Lee S.L."/>
            <person name="Legall F.H."/>
            <person name="Lemon S.J."/>
            <person name="Lewis L.R."/>
            <person name="Li B."/>
            <person name="Liu Y."/>
            <person name="Liu Y.-S."/>
            <person name="Lopez J."/>
            <person name="Lozado R.J."/>
            <person name="Lu J."/>
            <person name="Madu R.C."/>
            <person name="Maheshwari M."/>
            <person name="Maheshwari R."/>
            <person name="Malloy K."/>
            <person name="Martinez E."/>
            <person name="Mathew T."/>
            <person name="Mercado I.C."/>
            <person name="Mercado C."/>
            <person name="Meyer B."/>
            <person name="Montgomery K."/>
            <person name="Morgan M.B."/>
            <person name="Munidasa M."/>
            <person name="Nazareth L.V."/>
            <person name="Nelson J."/>
            <person name="Ng B.M."/>
            <person name="Nguyen N.B."/>
            <person name="Nguyen P.Q."/>
            <person name="Nguyen T."/>
            <person name="Obregon M."/>
            <person name="Okwuonu G.O."/>
            <person name="Onwere C.G."/>
            <person name="Orozco G."/>
            <person name="Parra A."/>
            <person name="Patel S."/>
            <person name="Patil S."/>
            <person name="Perez A."/>
            <person name="Perez Y."/>
            <person name="Pham C."/>
            <person name="Primus E.L."/>
            <person name="Pu L.-L."/>
            <person name="Puazo M."/>
            <person name="Qin X."/>
            <person name="Quiroz J.B."/>
            <person name="Reese J."/>
            <person name="Richards S."/>
            <person name="Rives C.M."/>
            <person name="Robberts R."/>
            <person name="Ruiz S.J."/>
            <person name="Ruiz M.J."/>
            <person name="Santibanez J."/>
            <person name="Schneider B.W."/>
            <person name="Sisson I."/>
            <person name="Smith M."/>
            <person name="Sodergren E."/>
            <person name="Song X.-Z."/>
            <person name="Song B.B."/>
            <person name="Summersgill H."/>
            <person name="Thelus R."/>
            <person name="Thornton R.D."/>
            <person name="Trejos Z.Y."/>
            <person name="Usmani K."/>
            <person name="Vattathil S."/>
            <person name="Villasana D."/>
            <person name="Walker D.L."/>
            <person name="Wang S."/>
            <person name="Wang K."/>
            <person name="White C.S."/>
            <person name="Williams A.C."/>
            <person name="Williamson J."/>
            <person name="Wilson K."/>
            <person name="Woghiren I.O."/>
            <person name="Woodworth J.R."/>
            <person name="Worley K.C."/>
            <person name="Wright R.A."/>
            <person name="Wu W."/>
            <person name="Young L."/>
            <person name="Zhang L."/>
            <person name="Zhang J."/>
            <person name="Zhu Y."/>
            <person name="Muzny D.M."/>
            <person name="Weinstock G."/>
            <person name="Gibbs R.A."/>
        </authorList>
    </citation>
    <scope>NUCLEOTIDE SEQUENCE [LARGE SCALE GENOMIC DNA]</scope>
    <source>
        <strain evidence="6">LSR1</strain>
    </source>
</reference>
<dbReference type="EnsemblMetazoa" id="XM_029486233.1">
    <property type="protein sequence ID" value="XP_029342093.1"/>
    <property type="gene ID" value="LOC115033012"/>
</dbReference>
<accession>A0A8R2JM66</accession>
<dbReference type="OrthoDB" id="45365at2759"/>
<dbReference type="Pfam" id="PF01344">
    <property type="entry name" value="Kelch_1"/>
    <property type="match status" value="1"/>
</dbReference>
<dbReference type="GeneID" id="115033012"/>
<keyword evidence="1" id="KW-0880">Kelch repeat</keyword>
<dbReference type="Gene3D" id="3.30.710.10">
    <property type="entry name" value="Potassium Channel Kv1.1, Chain A"/>
    <property type="match status" value="1"/>
</dbReference>
<dbReference type="RefSeq" id="XP_029342093.1">
    <property type="nucleotide sequence ID" value="XM_029486233.1"/>
</dbReference>
<sequence>MSVKEMDAAYKQALESNRHEPTNYKNSSHKDGVFEVLQSLRKNEKFCDIKLQTDDGKIIFGHKNILVSASPYFNAMFSNFNESNKDLVNIRKLDFHILQLLIDYIYTGEIIVTEKHVQGLLPAANLLQLEYVTSACADFLITQLDPSNCLGIQRFADVHNCVELLISSEAYIKKQFLEVVQFDEFLSLSSEEVIKLISCDDLFVPLEEKKRFFAQSDGTCKDYVFEALQFYVLKSVYPFTIPQTIRSTPRKSGGLQKIVLALSYSSAMQKSFTNWFDPFINLWQIAPGMTKSRNKAGLGVIKDTFVLALGDVINSSSQSVEMLDLSSQSPCWVQIVDMLVSRQHLGVGILNDSIYAVGGHDGTSYLNSVEVFDVSIQKWKMVSSMSIRRSHFGVGVLNNLLYAVLMGQY</sequence>
<dbReference type="Proteomes" id="UP000007819">
    <property type="component" value="Chromosome A1"/>
</dbReference>
<keyword evidence="3" id="KW-0009">Actin-binding</keyword>
<dbReference type="PROSITE" id="PS50097">
    <property type="entry name" value="BTB"/>
    <property type="match status" value="1"/>
</dbReference>
<proteinExistence type="predicted"/>
<dbReference type="SMART" id="SM00875">
    <property type="entry name" value="BACK"/>
    <property type="match status" value="1"/>
</dbReference>
<organism evidence="5 6">
    <name type="scientific">Acyrthosiphon pisum</name>
    <name type="common">Pea aphid</name>
    <dbReference type="NCBI Taxonomy" id="7029"/>
    <lineage>
        <taxon>Eukaryota</taxon>
        <taxon>Metazoa</taxon>
        <taxon>Ecdysozoa</taxon>
        <taxon>Arthropoda</taxon>
        <taxon>Hexapoda</taxon>
        <taxon>Insecta</taxon>
        <taxon>Pterygota</taxon>
        <taxon>Neoptera</taxon>
        <taxon>Paraneoptera</taxon>
        <taxon>Hemiptera</taxon>
        <taxon>Sternorrhyncha</taxon>
        <taxon>Aphidomorpha</taxon>
        <taxon>Aphidoidea</taxon>
        <taxon>Aphididae</taxon>
        <taxon>Macrosiphini</taxon>
        <taxon>Acyrthosiphon</taxon>
    </lineage>
</organism>
<dbReference type="InterPro" id="IPR011705">
    <property type="entry name" value="BACK"/>
</dbReference>
<evidence type="ECO:0000313" key="5">
    <source>
        <dbReference type="EnsemblMetazoa" id="XP_029342093.1"/>
    </source>
</evidence>
<reference evidence="5" key="2">
    <citation type="submission" date="2022-06" db="UniProtKB">
        <authorList>
            <consortium name="EnsemblMetazoa"/>
        </authorList>
    </citation>
    <scope>IDENTIFICATION</scope>
</reference>
<dbReference type="InterPro" id="IPR006652">
    <property type="entry name" value="Kelch_1"/>
</dbReference>
<keyword evidence="6" id="KW-1185">Reference proteome</keyword>
<dbReference type="SMART" id="SM00225">
    <property type="entry name" value="BTB"/>
    <property type="match status" value="1"/>
</dbReference>
<evidence type="ECO:0000256" key="1">
    <source>
        <dbReference type="ARBA" id="ARBA00022441"/>
    </source>
</evidence>
<dbReference type="InterPro" id="IPR011333">
    <property type="entry name" value="SKP1/BTB/POZ_sf"/>
</dbReference>
<keyword evidence="2" id="KW-0677">Repeat</keyword>
<dbReference type="InterPro" id="IPR000210">
    <property type="entry name" value="BTB/POZ_dom"/>
</dbReference>
<dbReference type="GO" id="GO:0003779">
    <property type="term" value="F:actin binding"/>
    <property type="evidence" value="ECO:0007669"/>
    <property type="project" value="UniProtKB-KW"/>
</dbReference>
<evidence type="ECO:0000256" key="3">
    <source>
        <dbReference type="ARBA" id="ARBA00023203"/>
    </source>
</evidence>